<name>A0AA86AKV0_SULMK</name>
<dbReference type="GO" id="GO:0003677">
    <property type="term" value="F:DNA binding"/>
    <property type="evidence" value="ECO:0007669"/>
    <property type="project" value="InterPro"/>
</dbReference>
<dbReference type="AlphaFoldDB" id="A0AA86AKV0"/>
<dbReference type="RefSeq" id="WP_025343293.1">
    <property type="nucleotide sequence ID" value="NZ_CP007201.1"/>
</dbReference>
<organism evidence="1 2">
    <name type="scientific">Sulfurospirillum multivorans (strain DM 12446 / JCM 15788 / NBRC 109480)</name>
    <dbReference type="NCBI Taxonomy" id="1150621"/>
    <lineage>
        <taxon>Bacteria</taxon>
        <taxon>Pseudomonadati</taxon>
        <taxon>Campylobacterota</taxon>
        <taxon>Epsilonproteobacteria</taxon>
        <taxon>Campylobacterales</taxon>
        <taxon>Sulfurospirillaceae</taxon>
        <taxon>Sulfurospirillum</taxon>
    </lineage>
</organism>
<evidence type="ECO:0000313" key="1">
    <source>
        <dbReference type="EMBL" id="AHJ11368.1"/>
    </source>
</evidence>
<dbReference type="InterPro" id="IPR010982">
    <property type="entry name" value="Lambda_DNA-bd_dom_sf"/>
</dbReference>
<accession>A0AA86AKV0</accession>
<dbReference type="KEGG" id="smul:SMUL_0081"/>
<evidence type="ECO:0008006" key="3">
    <source>
        <dbReference type="Google" id="ProtNLM"/>
    </source>
</evidence>
<reference evidence="1 2" key="1">
    <citation type="journal article" date="2014" name="Environ. Microbiol.">
        <title>Insights into organohalide respiration and the versatile catabolism of Sulfurospirillum multivorans gained from comparative genomics and physiological studies.</title>
        <authorList>
            <person name="Goris T."/>
            <person name="Schubert T."/>
            <person name="Gadkari J."/>
            <person name="Wubet T."/>
            <person name="Tarkka M."/>
            <person name="Buscot F."/>
            <person name="Adrian L."/>
            <person name="Diekert G."/>
        </authorList>
    </citation>
    <scope>NUCLEOTIDE SEQUENCE [LARGE SCALE GENOMIC DNA]</scope>
    <source>
        <strain evidence="2">DM 12446 / JCM 15788 / NBRC 109480</strain>
    </source>
</reference>
<protein>
    <recommendedName>
        <fullName evidence="3">HTH cro/C1-type domain-containing protein</fullName>
    </recommendedName>
</protein>
<gene>
    <name evidence="1" type="ORF">SMUL_0081</name>
</gene>
<sequence>MQSELLKKLKHSQQNAKKIVKRKLTPTSTFATLTDDEIAQVIAMRAKELRIKQDKKQREFSTEAELSSPTTYANFEQKGIISLANFIKVMRTFGRLEELEALLRPTVKEQIEDVKANILVPKKRVR</sequence>
<evidence type="ECO:0000313" key="2">
    <source>
        <dbReference type="Proteomes" id="UP000019322"/>
    </source>
</evidence>
<proteinExistence type="predicted"/>
<dbReference type="Gene3D" id="1.10.260.40">
    <property type="entry name" value="lambda repressor-like DNA-binding domains"/>
    <property type="match status" value="1"/>
</dbReference>
<dbReference type="EMBL" id="CP007201">
    <property type="protein sequence ID" value="AHJ11368.1"/>
    <property type="molecule type" value="Genomic_DNA"/>
</dbReference>
<dbReference type="Proteomes" id="UP000019322">
    <property type="component" value="Chromosome"/>
</dbReference>